<organism evidence="1 2">
    <name type="scientific">Candidatus Mediterraneibacter caccavium</name>
    <dbReference type="NCBI Taxonomy" id="2838661"/>
    <lineage>
        <taxon>Bacteria</taxon>
        <taxon>Bacillati</taxon>
        <taxon>Bacillota</taxon>
        <taxon>Clostridia</taxon>
        <taxon>Lachnospirales</taxon>
        <taxon>Lachnospiraceae</taxon>
        <taxon>Mediterraneibacter</taxon>
    </lineage>
</organism>
<dbReference type="InterPro" id="IPR036412">
    <property type="entry name" value="HAD-like_sf"/>
</dbReference>
<dbReference type="CDD" id="cd07516">
    <property type="entry name" value="HAD_Pase"/>
    <property type="match status" value="1"/>
</dbReference>
<sequence>MIKVIASDMDGTLLGDDHRIAPGTLEAVKEAVNAGIRFMICTGRNFPGAMEELEGEDLVCDYIVSSGAEVRNPEQRIILTYPMSMELCRRVYSVIREYPISMVICTDGCDYRIGTAGEVEESILMEAMLFHMDTDREAVRKTPVFQRMKKRTRAAASLNELEENGVPVYKLFLFTEDREMLAQIGKRLEPDREIAVASSFPTNLEITDVRAQKGPVLRKYAASLGYTMDEIMVLGDSLNDLSMISMDFGATVAMENADPEVKQAAKYITKSNEDLGVAYAIRELLKRQAKLRGDNGSPGGESL</sequence>
<dbReference type="InterPro" id="IPR000150">
    <property type="entry name" value="Cof"/>
</dbReference>
<dbReference type="Proteomes" id="UP000824243">
    <property type="component" value="Unassembled WGS sequence"/>
</dbReference>
<dbReference type="Gene3D" id="3.30.1240.10">
    <property type="match status" value="1"/>
</dbReference>
<name>A0A9D2ARN1_9FIRM</name>
<dbReference type="InterPro" id="IPR006379">
    <property type="entry name" value="HAD-SF_hydro_IIB"/>
</dbReference>
<dbReference type="GO" id="GO:0016791">
    <property type="term" value="F:phosphatase activity"/>
    <property type="evidence" value="ECO:0007669"/>
    <property type="project" value="TreeGrafter"/>
</dbReference>
<reference evidence="1" key="1">
    <citation type="journal article" date="2021" name="PeerJ">
        <title>Extensive microbial diversity within the chicken gut microbiome revealed by metagenomics and culture.</title>
        <authorList>
            <person name="Gilroy R."/>
            <person name="Ravi A."/>
            <person name="Getino M."/>
            <person name="Pursley I."/>
            <person name="Horton D.L."/>
            <person name="Alikhan N.F."/>
            <person name="Baker D."/>
            <person name="Gharbi K."/>
            <person name="Hall N."/>
            <person name="Watson M."/>
            <person name="Adriaenssens E.M."/>
            <person name="Foster-Nyarko E."/>
            <person name="Jarju S."/>
            <person name="Secka A."/>
            <person name="Antonio M."/>
            <person name="Oren A."/>
            <person name="Chaudhuri R.R."/>
            <person name="La Ragione R."/>
            <person name="Hildebrand F."/>
            <person name="Pallen M.J."/>
        </authorList>
    </citation>
    <scope>NUCLEOTIDE SEQUENCE</scope>
    <source>
        <strain evidence="1">ChiSjej5B23-15282</strain>
    </source>
</reference>
<protein>
    <submittedName>
        <fullName evidence="1">Cof-type HAD-IIB family hydrolase</fullName>
    </submittedName>
</protein>
<dbReference type="EMBL" id="DXFA01000035">
    <property type="protein sequence ID" value="HIX47797.1"/>
    <property type="molecule type" value="Genomic_DNA"/>
</dbReference>
<dbReference type="SFLD" id="SFLDS00003">
    <property type="entry name" value="Haloacid_Dehalogenase"/>
    <property type="match status" value="1"/>
</dbReference>
<evidence type="ECO:0000313" key="1">
    <source>
        <dbReference type="EMBL" id="HIX47797.1"/>
    </source>
</evidence>
<proteinExistence type="predicted"/>
<keyword evidence="1" id="KW-0378">Hydrolase</keyword>
<dbReference type="SUPFAM" id="SSF56784">
    <property type="entry name" value="HAD-like"/>
    <property type="match status" value="1"/>
</dbReference>
<dbReference type="AlphaFoldDB" id="A0A9D2ARN1"/>
<dbReference type="PANTHER" id="PTHR10000:SF55">
    <property type="entry name" value="5-AMINO-6-(5-PHOSPHO-D-RIBITYLAMINO)URACIL PHOSPHATASE YCSE"/>
    <property type="match status" value="1"/>
</dbReference>
<dbReference type="Gene3D" id="3.40.50.1000">
    <property type="entry name" value="HAD superfamily/HAD-like"/>
    <property type="match status" value="1"/>
</dbReference>
<dbReference type="GO" id="GO:0000287">
    <property type="term" value="F:magnesium ion binding"/>
    <property type="evidence" value="ECO:0007669"/>
    <property type="project" value="TreeGrafter"/>
</dbReference>
<dbReference type="SFLD" id="SFLDG01140">
    <property type="entry name" value="C2.B:_Phosphomannomutase_and_P"/>
    <property type="match status" value="1"/>
</dbReference>
<dbReference type="NCBIfam" id="TIGR01484">
    <property type="entry name" value="HAD-SF-IIB"/>
    <property type="match status" value="1"/>
</dbReference>
<comment type="caution">
    <text evidence="1">The sequence shown here is derived from an EMBL/GenBank/DDBJ whole genome shotgun (WGS) entry which is preliminary data.</text>
</comment>
<reference evidence="1" key="2">
    <citation type="submission" date="2021-04" db="EMBL/GenBank/DDBJ databases">
        <authorList>
            <person name="Gilroy R."/>
        </authorList>
    </citation>
    <scope>NUCLEOTIDE SEQUENCE</scope>
    <source>
        <strain evidence="1">ChiSjej5B23-15282</strain>
    </source>
</reference>
<dbReference type="PANTHER" id="PTHR10000">
    <property type="entry name" value="PHOSPHOSERINE PHOSPHATASE"/>
    <property type="match status" value="1"/>
</dbReference>
<gene>
    <name evidence="1" type="ORF">H9981_02075</name>
</gene>
<evidence type="ECO:0000313" key="2">
    <source>
        <dbReference type="Proteomes" id="UP000824243"/>
    </source>
</evidence>
<dbReference type="GO" id="GO:0005829">
    <property type="term" value="C:cytosol"/>
    <property type="evidence" value="ECO:0007669"/>
    <property type="project" value="TreeGrafter"/>
</dbReference>
<dbReference type="Pfam" id="PF08282">
    <property type="entry name" value="Hydrolase_3"/>
    <property type="match status" value="1"/>
</dbReference>
<dbReference type="InterPro" id="IPR023214">
    <property type="entry name" value="HAD_sf"/>
</dbReference>
<dbReference type="NCBIfam" id="TIGR00099">
    <property type="entry name" value="Cof-subfamily"/>
    <property type="match status" value="1"/>
</dbReference>
<accession>A0A9D2ARN1</accession>